<evidence type="ECO:0000313" key="6">
    <source>
        <dbReference type="EMBL" id="CAH0004391.1"/>
    </source>
</evidence>
<name>A0A9N9UVK3_9HYPO</name>
<dbReference type="EMBL" id="CABFNO020001566">
    <property type="protein sequence ID" value="CAH0004391.1"/>
    <property type="molecule type" value="Genomic_DNA"/>
</dbReference>
<evidence type="ECO:0000256" key="2">
    <source>
        <dbReference type="ARBA" id="ARBA00022630"/>
    </source>
</evidence>
<keyword evidence="7" id="KW-1185">Reference proteome</keyword>
<dbReference type="PROSITE" id="PS51387">
    <property type="entry name" value="FAD_PCMH"/>
    <property type="match status" value="1"/>
</dbReference>
<dbReference type="Proteomes" id="UP000754883">
    <property type="component" value="Unassembled WGS sequence"/>
</dbReference>
<reference evidence="7" key="1">
    <citation type="submission" date="2019-06" db="EMBL/GenBank/DDBJ databases">
        <authorList>
            <person name="Broberg M."/>
        </authorList>
    </citation>
    <scope>NUCLEOTIDE SEQUENCE [LARGE SCALE GENOMIC DNA]</scope>
</reference>
<feature type="domain" description="FAD-binding PCMH-type" evidence="5">
    <location>
        <begin position="69"/>
        <end position="240"/>
    </location>
</feature>
<organism evidence="6 7">
    <name type="scientific">Clonostachys byssicola</name>
    <dbReference type="NCBI Taxonomy" id="160290"/>
    <lineage>
        <taxon>Eukaryota</taxon>
        <taxon>Fungi</taxon>
        <taxon>Dikarya</taxon>
        <taxon>Ascomycota</taxon>
        <taxon>Pezizomycotina</taxon>
        <taxon>Sordariomycetes</taxon>
        <taxon>Hypocreomycetidae</taxon>
        <taxon>Hypocreales</taxon>
        <taxon>Bionectriaceae</taxon>
        <taxon>Clonostachys</taxon>
    </lineage>
</organism>
<gene>
    <name evidence="6" type="ORF">CBYS24578_00011932</name>
</gene>
<reference evidence="6 7" key="2">
    <citation type="submission" date="2021-10" db="EMBL/GenBank/DDBJ databases">
        <authorList>
            <person name="Piombo E."/>
        </authorList>
    </citation>
    <scope>NUCLEOTIDE SEQUENCE [LARGE SCALE GENOMIC DNA]</scope>
</reference>
<dbReference type="SUPFAM" id="SSF56176">
    <property type="entry name" value="FAD-binding/transporter-associated domain-like"/>
    <property type="match status" value="1"/>
</dbReference>
<sequence length="514" mass="56361">MSHTIEQTTEFLLGLGLKAPQGNVILEEVSKKNSKVVASVVSQLYPDQVDFPGAETYTQSIKGNWSYLARREASAVFHPTSPGQVASILKALEFFGEKFAIRGGGHSPNPGWAGIQDGLLISTDRLNRLELNEKSGVVSIGAGNRWRDVYKYLDEFKLITTGGHSAPVGCVGQITGCGNSPWFHKYGWSSENVVNFEIVTSGGNILNCNQDDNADLWWALKGGSNNFGIVTRLDMKTFPCPNGVWGGNIYWEHSPEIQRNTVAAYYDFAMQRIGVDPGVETLAGWGVFNGHKYIQCVLSADRNVPGGGHPEAFDGFYDLSPGGQAGNCKPSELAAHDVIEEGNEHSPIYFSESTRSSMLNITVKTDLSYLQEAAEIFFETYADSNQTKGAIACLNFSPIAARTIRISNKRGGTAPGWDEEDQTIVFLDNAWIRGDDDEYMLSTGNRCIERLRAAAQKRGVLKPHIWMNNAGPDDDVIGSYAPDNLKRLREISAKHDPKKTFQVLCSGGYKLGQK</sequence>
<dbReference type="GO" id="GO:0071949">
    <property type="term" value="F:FAD binding"/>
    <property type="evidence" value="ECO:0007669"/>
    <property type="project" value="InterPro"/>
</dbReference>
<accession>A0A9N9UVK3</accession>
<protein>
    <recommendedName>
        <fullName evidence="5">FAD-binding PCMH-type domain-containing protein</fullName>
    </recommendedName>
</protein>
<keyword evidence="4" id="KW-0560">Oxidoreductase</keyword>
<dbReference type="Gene3D" id="3.30.465.10">
    <property type="match status" value="1"/>
</dbReference>
<evidence type="ECO:0000259" key="5">
    <source>
        <dbReference type="PROSITE" id="PS51387"/>
    </source>
</evidence>
<evidence type="ECO:0000256" key="3">
    <source>
        <dbReference type="ARBA" id="ARBA00022827"/>
    </source>
</evidence>
<evidence type="ECO:0000313" key="7">
    <source>
        <dbReference type="Proteomes" id="UP000754883"/>
    </source>
</evidence>
<keyword evidence="3" id="KW-0274">FAD</keyword>
<dbReference type="Pfam" id="PF01565">
    <property type="entry name" value="FAD_binding_4"/>
    <property type="match status" value="1"/>
</dbReference>
<dbReference type="AlphaFoldDB" id="A0A9N9UVK3"/>
<dbReference type="GO" id="GO:0016491">
    <property type="term" value="F:oxidoreductase activity"/>
    <property type="evidence" value="ECO:0007669"/>
    <property type="project" value="UniProtKB-KW"/>
</dbReference>
<comment type="similarity">
    <text evidence="1">Belongs to the oxygen-dependent FAD-linked oxidoreductase family.</text>
</comment>
<dbReference type="PANTHER" id="PTHR42973">
    <property type="entry name" value="BINDING OXIDOREDUCTASE, PUTATIVE (AFU_ORTHOLOGUE AFUA_1G17690)-RELATED"/>
    <property type="match status" value="1"/>
</dbReference>
<dbReference type="InterPro" id="IPR036318">
    <property type="entry name" value="FAD-bd_PCMH-like_sf"/>
</dbReference>
<keyword evidence="2" id="KW-0285">Flavoprotein</keyword>
<dbReference type="InterPro" id="IPR016166">
    <property type="entry name" value="FAD-bd_PCMH"/>
</dbReference>
<dbReference type="InterPro" id="IPR050416">
    <property type="entry name" value="FAD-linked_Oxidoreductase"/>
</dbReference>
<dbReference type="PANTHER" id="PTHR42973:SF54">
    <property type="entry name" value="FAD-BINDING PCMH-TYPE DOMAIN-CONTAINING PROTEIN"/>
    <property type="match status" value="1"/>
</dbReference>
<comment type="caution">
    <text evidence="6">The sequence shown here is derived from an EMBL/GenBank/DDBJ whole genome shotgun (WGS) entry which is preliminary data.</text>
</comment>
<proteinExistence type="inferred from homology"/>
<evidence type="ECO:0000256" key="1">
    <source>
        <dbReference type="ARBA" id="ARBA00005466"/>
    </source>
</evidence>
<dbReference type="OrthoDB" id="2151789at2759"/>
<evidence type="ECO:0000256" key="4">
    <source>
        <dbReference type="ARBA" id="ARBA00023002"/>
    </source>
</evidence>
<dbReference type="InterPro" id="IPR006094">
    <property type="entry name" value="Oxid_FAD_bind_N"/>
</dbReference>
<dbReference type="InterPro" id="IPR016169">
    <property type="entry name" value="FAD-bd_PCMH_sub2"/>
</dbReference>